<dbReference type="PRINTS" id="PR00038">
    <property type="entry name" value="HTHLUXR"/>
</dbReference>
<dbReference type="CDD" id="cd06170">
    <property type="entry name" value="LuxR_C_like"/>
    <property type="match status" value="1"/>
</dbReference>
<dbReference type="Proteomes" id="UP000193427">
    <property type="component" value="Chromosome"/>
</dbReference>
<dbReference type="GO" id="GO:0000160">
    <property type="term" value="P:phosphorelay signal transduction system"/>
    <property type="evidence" value="ECO:0007669"/>
    <property type="project" value="InterPro"/>
</dbReference>
<dbReference type="GO" id="GO:0006355">
    <property type="term" value="P:regulation of DNA-templated transcription"/>
    <property type="evidence" value="ECO:0007669"/>
    <property type="project" value="InterPro"/>
</dbReference>
<name>A0A1W6L2W5_9BURK</name>
<organism evidence="3 4">
    <name type="scientific">Piscinibacter gummiphilus</name>
    <dbReference type="NCBI Taxonomy" id="946333"/>
    <lineage>
        <taxon>Bacteria</taxon>
        <taxon>Pseudomonadati</taxon>
        <taxon>Pseudomonadota</taxon>
        <taxon>Betaproteobacteria</taxon>
        <taxon>Burkholderiales</taxon>
        <taxon>Sphaerotilaceae</taxon>
        <taxon>Piscinibacter</taxon>
    </lineage>
</organism>
<dbReference type="InterPro" id="IPR051015">
    <property type="entry name" value="EvgA-like"/>
</dbReference>
<evidence type="ECO:0000313" key="4">
    <source>
        <dbReference type="Proteomes" id="UP000193427"/>
    </source>
</evidence>
<dbReference type="AlphaFoldDB" id="A0A1W6L2W5"/>
<dbReference type="KEGG" id="rgu:A4W93_01015"/>
<dbReference type="PROSITE" id="PS50110">
    <property type="entry name" value="RESPONSE_REGULATORY"/>
    <property type="match status" value="1"/>
</dbReference>
<dbReference type="PROSITE" id="PS50043">
    <property type="entry name" value="HTH_LUXR_2"/>
    <property type="match status" value="1"/>
</dbReference>
<dbReference type="Pfam" id="PF00072">
    <property type="entry name" value="Response_reg"/>
    <property type="match status" value="1"/>
</dbReference>
<sequence length="222" mass="23961">MAVSPETPPARTGYALVVDDHPLVSRGITAFIRSHPMLEDAIGVGSPREALQTLVDRGPPVVALVDFWMADGASTGFLQDLRSLAPKVRILTMSGDGHPTVRQSAKGHGAHGFLHKQEPPEVFAAAVSAVLGGGTWFGSEEHAPDWSREVPVTPASLGLTPRQGDILARMLEGHPNKQIARDLNLSEYTVKEHVTAVLQRLQVRSRVEAVTKLRGTRLQINP</sequence>
<dbReference type="RefSeq" id="WP_237357659.1">
    <property type="nucleotide sequence ID" value="NZ_BSPR01000010.1"/>
</dbReference>
<accession>A0A1W6L2W5</accession>
<dbReference type="InterPro" id="IPR016032">
    <property type="entry name" value="Sig_transdc_resp-reg_C-effctor"/>
</dbReference>
<evidence type="ECO:0000256" key="1">
    <source>
        <dbReference type="ARBA" id="ARBA00022553"/>
    </source>
</evidence>
<gene>
    <name evidence="3" type="ORF">A4W93_01015</name>
</gene>
<dbReference type="Pfam" id="PF00196">
    <property type="entry name" value="GerE"/>
    <property type="match status" value="1"/>
</dbReference>
<dbReference type="InterPro" id="IPR058245">
    <property type="entry name" value="NreC/VraR/RcsB-like_REC"/>
</dbReference>
<dbReference type="PANTHER" id="PTHR45566">
    <property type="entry name" value="HTH-TYPE TRANSCRIPTIONAL REGULATOR YHJB-RELATED"/>
    <property type="match status" value="1"/>
</dbReference>
<protein>
    <submittedName>
        <fullName evidence="3">Uncharacterized protein</fullName>
    </submittedName>
</protein>
<keyword evidence="2" id="KW-0238">DNA-binding</keyword>
<dbReference type="SUPFAM" id="SSF46894">
    <property type="entry name" value="C-terminal effector domain of the bipartite response regulators"/>
    <property type="match status" value="1"/>
</dbReference>
<dbReference type="SMART" id="SM00421">
    <property type="entry name" value="HTH_LUXR"/>
    <property type="match status" value="1"/>
</dbReference>
<evidence type="ECO:0000256" key="2">
    <source>
        <dbReference type="ARBA" id="ARBA00023125"/>
    </source>
</evidence>
<dbReference type="PROSITE" id="PS00622">
    <property type="entry name" value="HTH_LUXR_1"/>
    <property type="match status" value="1"/>
</dbReference>
<proteinExistence type="predicted"/>
<evidence type="ECO:0000313" key="3">
    <source>
        <dbReference type="EMBL" id="ARN18609.1"/>
    </source>
</evidence>
<dbReference type="InterPro" id="IPR011006">
    <property type="entry name" value="CheY-like_superfamily"/>
</dbReference>
<dbReference type="STRING" id="946333.A4W93_01015"/>
<dbReference type="GO" id="GO:0003677">
    <property type="term" value="F:DNA binding"/>
    <property type="evidence" value="ECO:0007669"/>
    <property type="project" value="InterPro"/>
</dbReference>
<dbReference type="SMART" id="SM00448">
    <property type="entry name" value="REC"/>
    <property type="match status" value="1"/>
</dbReference>
<keyword evidence="1" id="KW-0597">Phosphoprotein</keyword>
<dbReference type="PANTHER" id="PTHR45566:SF1">
    <property type="entry name" value="HTH-TYPE TRANSCRIPTIONAL REGULATOR YHJB-RELATED"/>
    <property type="match status" value="1"/>
</dbReference>
<reference evidence="3 4" key="1">
    <citation type="submission" date="2016-04" db="EMBL/GenBank/DDBJ databases">
        <title>Complete genome sequence of natural rubber-degrading, novel Gram-negative bacterium, Rhizobacter gummiphilus strain NS21.</title>
        <authorList>
            <person name="Tabata M."/>
            <person name="Kasai D."/>
            <person name="Fukuda M."/>
        </authorList>
    </citation>
    <scope>NUCLEOTIDE SEQUENCE [LARGE SCALE GENOMIC DNA]</scope>
    <source>
        <strain evidence="3 4">NS21</strain>
    </source>
</reference>
<dbReference type="CDD" id="cd17535">
    <property type="entry name" value="REC_NarL-like"/>
    <property type="match status" value="1"/>
</dbReference>
<dbReference type="Gene3D" id="3.40.50.2300">
    <property type="match status" value="1"/>
</dbReference>
<dbReference type="InterPro" id="IPR001789">
    <property type="entry name" value="Sig_transdc_resp-reg_receiver"/>
</dbReference>
<dbReference type="InterPro" id="IPR000792">
    <property type="entry name" value="Tscrpt_reg_LuxR_C"/>
</dbReference>
<keyword evidence="4" id="KW-1185">Reference proteome</keyword>
<dbReference type="SUPFAM" id="SSF52172">
    <property type="entry name" value="CheY-like"/>
    <property type="match status" value="1"/>
</dbReference>
<dbReference type="EMBL" id="CP015118">
    <property type="protein sequence ID" value="ARN18609.1"/>
    <property type="molecule type" value="Genomic_DNA"/>
</dbReference>